<accession>A0A9Q4C2N5</accession>
<dbReference type="Proteomes" id="UP001149411">
    <property type="component" value="Unassembled WGS sequence"/>
</dbReference>
<dbReference type="RefSeq" id="WP_266085497.1">
    <property type="nucleotide sequence ID" value="NZ_RKLV01000001.1"/>
</dbReference>
<sequence length="227" mass="24562">MSRSEVRRETSPQNFETDRGSVEVGFGQGTEPYDIVVGADGIGSWVGSEMLDTEVVRRSTVTWSFRVPSSAEPVLPPNLVSLFAPGTGAIADEVNGRALVNLSTKLPPAETPQPPALDLLRDVADDIGWPIPDYVGTLDDTSEVYFRRDYEVTAPSWHSQNAVLVGDAAHAVHPIVAAGATLALEDGYVLADELVSESDPSYAFASFEKRRRARVKTVRKAAHVAER</sequence>
<proteinExistence type="predicted"/>
<reference evidence="3" key="1">
    <citation type="submission" date="2022-09" db="EMBL/GenBank/DDBJ databases">
        <title>Haloadaptaus new haloarchaeum isolated from saline soil.</title>
        <authorList>
            <person name="Duran-Viseras A."/>
            <person name="Sanchez-Porro C."/>
            <person name="Ventosa A."/>
        </authorList>
    </citation>
    <scope>NUCLEOTIDE SEQUENCE</scope>
    <source>
        <strain evidence="3">F3-133</strain>
    </source>
</reference>
<dbReference type="Pfam" id="PF01494">
    <property type="entry name" value="FAD_binding_3"/>
    <property type="match status" value="1"/>
</dbReference>
<dbReference type="EMBL" id="RKLV01000001">
    <property type="protein sequence ID" value="MCX2817946.1"/>
    <property type="molecule type" value="Genomic_DNA"/>
</dbReference>
<dbReference type="GO" id="GO:0071949">
    <property type="term" value="F:FAD binding"/>
    <property type="evidence" value="ECO:0007669"/>
    <property type="project" value="InterPro"/>
</dbReference>
<dbReference type="Gene3D" id="3.50.50.60">
    <property type="entry name" value="FAD/NAD(P)-binding domain"/>
    <property type="match status" value="1"/>
</dbReference>
<dbReference type="InterPro" id="IPR002938">
    <property type="entry name" value="FAD-bd"/>
</dbReference>
<keyword evidence="3" id="KW-0560">Oxidoreductase</keyword>
<evidence type="ECO:0000256" key="1">
    <source>
        <dbReference type="SAM" id="MobiDB-lite"/>
    </source>
</evidence>
<organism evidence="3 4">
    <name type="scientific">Halorutilus salinus</name>
    <dbReference type="NCBI Taxonomy" id="2487751"/>
    <lineage>
        <taxon>Archaea</taxon>
        <taxon>Methanobacteriati</taxon>
        <taxon>Methanobacteriota</taxon>
        <taxon>Stenosarchaea group</taxon>
        <taxon>Halobacteria</taxon>
        <taxon>Halorutilales</taxon>
        <taxon>Halorutilaceae</taxon>
        <taxon>Halorutilus</taxon>
    </lineage>
</organism>
<gene>
    <name evidence="3" type="ORF">EGH25_01045</name>
</gene>
<feature type="region of interest" description="Disordered" evidence="1">
    <location>
        <begin position="1"/>
        <end position="27"/>
    </location>
</feature>
<dbReference type="PANTHER" id="PTHR46865">
    <property type="entry name" value="OXIDOREDUCTASE-RELATED"/>
    <property type="match status" value="1"/>
</dbReference>
<keyword evidence="3" id="KW-0503">Monooxygenase</keyword>
<evidence type="ECO:0000259" key="2">
    <source>
        <dbReference type="Pfam" id="PF01494"/>
    </source>
</evidence>
<keyword evidence="4" id="KW-1185">Reference proteome</keyword>
<dbReference type="GO" id="GO:0004497">
    <property type="term" value="F:monooxygenase activity"/>
    <property type="evidence" value="ECO:0007669"/>
    <property type="project" value="UniProtKB-KW"/>
</dbReference>
<protein>
    <submittedName>
        <fullName evidence="3">FAD-dependent monooxygenase</fullName>
    </submittedName>
</protein>
<name>A0A9Q4C2N5_9EURY</name>
<comment type="caution">
    <text evidence="3">The sequence shown here is derived from an EMBL/GenBank/DDBJ whole genome shotgun (WGS) entry which is preliminary data.</text>
</comment>
<feature type="compositionally biased region" description="Basic and acidic residues" evidence="1">
    <location>
        <begin position="1"/>
        <end position="21"/>
    </location>
</feature>
<dbReference type="InterPro" id="IPR036188">
    <property type="entry name" value="FAD/NAD-bd_sf"/>
</dbReference>
<evidence type="ECO:0000313" key="3">
    <source>
        <dbReference type="EMBL" id="MCX2817946.1"/>
    </source>
</evidence>
<dbReference type="InterPro" id="IPR051704">
    <property type="entry name" value="FAD_aromatic-hydroxylase"/>
</dbReference>
<dbReference type="SUPFAM" id="SSF51905">
    <property type="entry name" value="FAD/NAD(P)-binding domain"/>
    <property type="match status" value="1"/>
</dbReference>
<dbReference type="AlphaFoldDB" id="A0A9Q4C2N5"/>
<evidence type="ECO:0000313" key="4">
    <source>
        <dbReference type="Proteomes" id="UP001149411"/>
    </source>
</evidence>
<dbReference type="PRINTS" id="PR00420">
    <property type="entry name" value="RNGMNOXGNASE"/>
</dbReference>
<feature type="domain" description="FAD-binding" evidence="2">
    <location>
        <begin position="35"/>
        <end position="218"/>
    </location>
</feature>